<feature type="signal peptide" evidence="5">
    <location>
        <begin position="1"/>
        <end position="30"/>
    </location>
</feature>
<proteinExistence type="predicted"/>
<dbReference type="PANTHER" id="PTHR42852:SF6">
    <property type="entry name" value="THIOL:DISULFIDE INTERCHANGE PROTEIN DSBE"/>
    <property type="match status" value="1"/>
</dbReference>
<dbReference type="SUPFAM" id="SSF52833">
    <property type="entry name" value="Thioredoxin-like"/>
    <property type="match status" value="1"/>
</dbReference>
<dbReference type="Gene3D" id="3.40.30.10">
    <property type="entry name" value="Glutaredoxin"/>
    <property type="match status" value="1"/>
</dbReference>
<dbReference type="RefSeq" id="WP_274265913.1">
    <property type="nucleotide sequence ID" value="NZ_CP117880.1"/>
</dbReference>
<dbReference type="PROSITE" id="PS51352">
    <property type="entry name" value="THIOREDOXIN_2"/>
    <property type="match status" value="1"/>
</dbReference>
<evidence type="ECO:0000259" key="6">
    <source>
        <dbReference type="PROSITE" id="PS51352"/>
    </source>
</evidence>
<dbReference type="InterPro" id="IPR013766">
    <property type="entry name" value="Thioredoxin_domain"/>
</dbReference>
<feature type="chain" id="PRO_5045583823" evidence="5">
    <location>
        <begin position="31"/>
        <end position="449"/>
    </location>
</feature>
<dbReference type="InterPro" id="IPR000866">
    <property type="entry name" value="AhpC/TSA"/>
</dbReference>
<evidence type="ECO:0000256" key="4">
    <source>
        <dbReference type="ARBA" id="ARBA00023284"/>
    </source>
</evidence>
<keyword evidence="8" id="KW-1185">Reference proteome</keyword>
<comment type="subcellular location">
    <subcellularLocation>
        <location evidence="1">Cell envelope</location>
    </subcellularLocation>
</comment>
<name>A0ABY7WFM4_9SPHI</name>
<dbReference type="Pfam" id="PF00578">
    <property type="entry name" value="AhpC-TSA"/>
    <property type="match status" value="1"/>
</dbReference>
<dbReference type="PANTHER" id="PTHR42852">
    <property type="entry name" value="THIOL:DISULFIDE INTERCHANGE PROTEIN DSBE"/>
    <property type="match status" value="1"/>
</dbReference>
<evidence type="ECO:0000256" key="1">
    <source>
        <dbReference type="ARBA" id="ARBA00004196"/>
    </source>
</evidence>
<keyword evidence="4" id="KW-0676">Redox-active center</keyword>
<keyword evidence="3" id="KW-1015">Disulfide bond</keyword>
<reference evidence="7 8" key="1">
    <citation type="submission" date="2023-02" db="EMBL/GenBank/DDBJ databases">
        <title>Genome sequence of Sphingobacterium sp. KACC 22765.</title>
        <authorList>
            <person name="Kim S."/>
            <person name="Heo J."/>
            <person name="Kwon S.-W."/>
        </authorList>
    </citation>
    <scope>NUCLEOTIDE SEQUENCE [LARGE SCALE GENOMIC DNA]</scope>
    <source>
        <strain evidence="7 8">KACC 22765</strain>
    </source>
</reference>
<keyword evidence="5" id="KW-0732">Signal</keyword>
<evidence type="ECO:0000256" key="5">
    <source>
        <dbReference type="SAM" id="SignalP"/>
    </source>
</evidence>
<protein>
    <submittedName>
        <fullName evidence="7">TlpA disulfide reductase family protein</fullName>
    </submittedName>
</protein>
<dbReference type="EMBL" id="CP117880">
    <property type="protein sequence ID" value="WDF67183.1"/>
    <property type="molecule type" value="Genomic_DNA"/>
</dbReference>
<dbReference type="CDD" id="cd02966">
    <property type="entry name" value="TlpA_like_family"/>
    <property type="match status" value="1"/>
</dbReference>
<accession>A0ABY7WFM4</accession>
<evidence type="ECO:0000256" key="2">
    <source>
        <dbReference type="ARBA" id="ARBA00022748"/>
    </source>
</evidence>
<dbReference type="InterPro" id="IPR036249">
    <property type="entry name" value="Thioredoxin-like_sf"/>
</dbReference>
<dbReference type="InterPro" id="IPR050553">
    <property type="entry name" value="Thioredoxin_ResA/DsbE_sf"/>
</dbReference>
<sequence>MSSLIKTKVFGIFCLLQCLALYAIAQQANAIKPYKVGDKVTSLASDSIVSPKESTIDLETYRGKAIILDFWATWCKPCIGAFPKLQAMQQKYQDQLKIILLSTDKKEKLNHFYSVRPEFDLPTIFYRGRDSINKLFPHAYLPHYVWLDTAHRVFAITNADELTEENIKHFLQGKKIDMYQKDDSLALLDLRGMVVDSIVNTDGLINSISIDSVIAYGSQISRYDWRVTGGRSINKHGYENRYLEFRNNSIPELYRFAHNGYRMDKADKELFLIDSDRDGLLPPASNDKKAYKEFEKNHTYSYRVILPPHKADSALRYAYMQRDLEEFFGLRAVYEERELDCMVLRCAESAVLATKGGKPHFAVQYLDYFTLQNQPVEKLILGLRTFYVNYIGRGLRQSYYPIINESGIIGNMDLDLQHVTSEEKLIQALKQHGLSLTVEKRVVKVLVLK</sequence>
<gene>
    <name evidence="7" type="ORF">PQ465_12800</name>
</gene>
<organism evidence="7 8">
    <name type="scientific">Sphingobacterium oryzagri</name>
    <dbReference type="NCBI Taxonomy" id="3025669"/>
    <lineage>
        <taxon>Bacteria</taxon>
        <taxon>Pseudomonadati</taxon>
        <taxon>Bacteroidota</taxon>
        <taxon>Sphingobacteriia</taxon>
        <taxon>Sphingobacteriales</taxon>
        <taxon>Sphingobacteriaceae</taxon>
        <taxon>Sphingobacterium</taxon>
    </lineage>
</organism>
<evidence type="ECO:0000256" key="3">
    <source>
        <dbReference type="ARBA" id="ARBA00023157"/>
    </source>
</evidence>
<evidence type="ECO:0000313" key="7">
    <source>
        <dbReference type="EMBL" id="WDF67183.1"/>
    </source>
</evidence>
<feature type="domain" description="Thioredoxin" evidence="6">
    <location>
        <begin position="34"/>
        <end position="181"/>
    </location>
</feature>
<evidence type="ECO:0000313" key="8">
    <source>
        <dbReference type="Proteomes" id="UP001221558"/>
    </source>
</evidence>
<dbReference type="Proteomes" id="UP001221558">
    <property type="component" value="Chromosome"/>
</dbReference>
<keyword evidence="2" id="KW-0201">Cytochrome c-type biogenesis</keyword>